<keyword evidence="2" id="KW-0732">Signal</keyword>
<dbReference type="Pfam" id="PF01464">
    <property type="entry name" value="SLT"/>
    <property type="match status" value="1"/>
</dbReference>
<dbReference type="SUPFAM" id="SSF53955">
    <property type="entry name" value="Lysozyme-like"/>
    <property type="match status" value="1"/>
</dbReference>
<evidence type="ECO:0000259" key="3">
    <source>
        <dbReference type="Pfam" id="PF01464"/>
    </source>
</evidence>
<evidence type="ECO:0000256" key="1">
    <source>
        <dbReference type="SAM" id="Coils"/>
    </source>
</evidence>
<dbReference type="InterPro" id="IPR023346">
    <property type="entry name" value="Lysozyme-like_dom_sf"/>
</dbReference>
<reference evidence="4 5" key="1">
    <citation type="submission" date="2020-11" db="EMBL/GenBank/DDBJ databases">
        <title>Complete genome sequence unveiled secondary metabolic potentials in Streptomyces solisilvae HNM0141.</title>
        <authorList>
            <person name="Huang X."/>
        </authorList>
    </citation>
    <scope>NUCLEOTIDE SEQUENCE [LARGE SCALE GENOMIC DNA]</scope>
    <source>
        <strain evidence="4 5">HNM0141</strain>
    </source>
</reference>
<evidence type="ECO:0000313" key="4">
    <source>
        <dbReference type="EMBL" id="QPI55535.1"/>
    </source>
</evidence>
<dbReference type="Proteomes" id="UP000663421">
    <property type="component" value="Chromosome"/>
</dbReference>
<feature type="domain" description="Transglycosylase SLT" evidence="3">
    <location>
        <begin position="190"/>
        <end position="260"/>
    </location>
</feature>
<proteinExistence type="predicted"/>
<dbReference type="EMBL" id="CP065050">
    <property type="protein sequence ID" value="QPI55535.1"/>
    <property type="molecule type" value="Genomic_DNA"/>
</dbReference>
<accession>A0ABX6W4H4</accession>
<keyword evidence="1" id="KW-0175">Coiled coil</keyword>
<feature type="signal peptide" evidence="2">
    <location>
        <begin position="1"/>
        <end position="34"/>
    </location>
</feature>
<feature type="coiled-coil region" evidence="1">
    <location>
        <begin position="79"/>
        <end position="136"/>
    </location>
</feature>
<dbReference type="Gene3D" id="1.10.530.10">
    <property type="match status" value="1"/>
</dbReference>
<feature type="chain" id="PRO_5046758854" evidence="2">
    <location>
        <begin position="35"/>
        <end position="265"/>
    </location>
</feature>
<sequence>MPLPSIPGYNRLTKTHKYSAAGIAAAGAAAIAFAVVPGGDAGAKTTAQDLPNKPVALTSQKADAQAHHEALVKQSALADKQAKEEAAEKKAAAEAAKKKAAAEAAKKKAAEEAAKKKAAEEAAAAKAAEAKAAKERAVKQAASRSAARIETVADTKKTYPDNLDGWIRESLDIMKAKGIPGSYQGIHRNIIRESGGNPRAINLWDINARNGVPSKGLLQVIAPTFKTYHVEGTSWDPYDPVANITAACNYAAARYGSMDNVNGPY</sequence>
<evidence type="ECO:0000256" key="2">
    <source>
        <dbReference type="SAM" id="SignalP"/>
    </source>
</evidence>
<organism evidence="4 5">
    <name type="scientific">Streptomyces malaysiensis</name>
    <dbReference type="NCBI Taxonomy" id="92644"/>
    <lineage>
        <taxon>Bacteria</taxon>
        <taxon>Bacillati</taxon>
        <taxon>Actinomycetota</taxon>
        <taxon>Actinomycetes</taxon>
        <taxon>Kitasatosporales</taxon>
        <taxon>Streptomycetaceae</taxon>
        <taxon>Streptomyces</taxon>
        <taxon>Streptomyces violaceusniger group</taxon>
    </lineage>
</organism>
<keyword evidence="5" id="KW-1185">Reference proteome</keyword>
<gene>
    <name evidence="4" type="ORF">I1A49_11935</name>
</gene>
<evidence type="ECO:0000313" key="5">
    <source>
        <dbReference type="Proteomes" id="UP000663421"/>
    </source>
</evidence>
<name>A0ABX6W4H4_STRMQ</name>
<dbReference type="InterPro" id="IPR008258">
    <property type="entry name" value="Transglycosylase_SLT_dom_1"/>
</dbReference>
<protein>
    <submittedName>
        <fullName evidence="4">Transglycosylase SLT domain-containing protein</fullName>
    </submittedName>
</protein>